<dbReference type="AlphaFoldDB" id="A0A519BLW5"/>
<dbReference type="GO" id="GO:0019867">
    <property type="term" value="C:outer membrane"/>
    <property type="evidence" value="ECO:0007669"/>
    <property type="project" value="InterPro"/>
</dbReference>
<gene>
    <name evidence="1" type="ORF">EVG15_06615</name>
</gene>
<evidence type="ECO:0000313" key="1">
    <source>
        <dbReference type="EMBL" id="RZD18271.1"/>
    </source>
</evidence>
<protein>
    <submittedName>
        <fullName evidence="1">Uncharacterized protein</fullName>
    </submittedName>
</protein>
<accession>A0A519BLW5</accession>
<dbReference type="InterPro" id="IPR007485">
    <property type="entry name" value="LPS_assembly_LptE"/>
</dbReference>
<evidence type="ECO:0000313" key="2">
    <source>
        <dbReference type="Proteomes" id="UP000319296"/>
    </source>
</evidence>
<comment type="caution">
    <text evidence="1">The sequence shown here is derived from an EMBL/GenBank/DDBJ whole genome shotgun (WGS) entry which is preliminary data.</text>
</comment>
<dbReference type="Proteomes" id="UP000319296">
    <property type="component" value="Unassembled WGS sequence"/>
</dbReference>
<reference evidence="1 2" key="1">
    <citation type="journal article" date="2019" name="ISME J.">
        <title>Insights into ecological role of a new deltaproteobacterial order Candidatus Acidulodesulfobacterales by metagenomics and metatranscriptomics.</title>
        <authorList>
            <person name="Tan S."/>
            <person name="Liu J."/>
            <person name="Fang Y."/>
            <person name="Hedlund B.P."/>
            <person name="Lian Z.H."/>
            <person name="Huang L.Y."/>
            <person name="Li J.T."/>
            <person name="Huang L.N."/>
            <person name="Li W.J."/>
            <person name="Jiang H.C."/>
            <person name="Dong H.L."/>
            <person name="Shu W.S."/>
        </authorList>
    </citation>
    <scope>NUCLEOTIDE SEQUENCE [LARGE SCALE GENOMIC DNA]</scope>
    <source>
        <strain evidence="1">AP1</strain>
    </source>
</reference>
<organism evidence="1 2">
    <name type="scientific">Candidatus Acididesulfobacter diazotrophicus</name>
    <dbReference type="NCBI Taxonomy" id="2597226"/>
    <lineage>
        <taxon>Bacteria</taxon>
        <taxon>Deltaproteobacteria</taxon>
        <taxon>Candidatus Acidulodesulfobacterales</taxon>
        <taxon>Candidatus Acididesulfobacter</taxon>
    </lineage>
</organism>
<dbReference type="PROSITE" id="PS51257">
    <property type="entry name" value="PROKAR_LIPOPROTEIN"/>
    <property type="match status" value="1"/>
</dbReference>
<dbReference type="Pfam" id="PF04390">
    <property type="entry name" value="LptE"/>
    <property type="match status" value="1"/>
</dbReference>
<dbReference type="Gene3D" id="3.30.160.150">
    <property type="entry name" value="Lipoprotein like domain"/>
    <property type="match status" value="1"/>
</dbReference>
<sequence>MLFKRLLILIFILIPPLLLSACGYSLLQQTKGANSITGGSNNNISSSVYGNYSNIRNIYIKPFKNITYKSGIGVYFSNNIAYYLNSSTNMFSSNKNNARYYLSGKIISVNNSVISYTGVAAAVQYSISATVSINLYKTSGKILFHNITLTSSATYFNYVNPLVGHKQEKTAIEIISKRIAKKIILLIETRAISHN</sequence>
<name>A0A519BLW5_9DELT</name>
<dbReference type="GO" id="GO:0043165">
    <property type="term" value="P:Gram-negative-bacterium-type cell outer membrane assembly"/>
    <property type="evidence" value="ECO:0007669"/>
    <property type="project" value="InterPro"/>
</dbReference>
<dbReference type="EMBL" id="SGBB01000011">
    <property type="protein sequence ID" value="RZD18271.1"/>
    <property type="molecule type" value="Genomic_DNA"/>
</dbReference>
<proteinExistence type="predicted"/>